<name>A0A8S0ZKQ6_ARCPL</name>
<accession>A0A8S0ZKQ6</accession>
<protein>
    <submittedName>
        <fullName evidence="2">Uncharacterized protein</fullName>
    </submittedName>
</protein>
<evidence type="ECO:0000313" key="2">
    <source>
        <dbReference type="EMBL" id="CAB3233436.1"/>
    </source>
</evidence>
<dbReference type="AlphaFoldDB" id="A0A8S0ZKQ6"/>
<proteinExistence type="predicted"/>
<comment type="caution">
    <text evidence="2">The sequence shown here is derived from an EMBL/GenBank/DDBJ whole genome shotgun (WGS) entry which is preliminary data.</text>
</comment>
<gene>
    <name evidence="2" type="ORF">APLA_LOCUS6081</name>
</gene>
<feature type="compositionally biased region" description="Gly residues" evidence="1">
    <location>
        <begin position="188"/>
        <end position="199"/>
    </location>
</feature>
<dbReference type="EMBL" id="CADEBD010000293">
    <property type="protein sequence ID" value="CAB3233436.1"/>
    <property type="molecule type" value="Genomic_DNA"/>
</dbReference>
<sequence>MWLVVVYSILSCHFTMRTGEVKTSGSKGKLLAAVIVILLFMEVEASELATIASLDPNVEAKVVTQAPVKLNITVIPMPEGYQDSKNWTSDSVLHLLRLINGTEAAAIINNALDISNTTKACIYKIILTTVELTRTNEKSIADYSKSVNDVMFNITNYKEAKLAGALISGTQLNTTEIAPVKGKKEGKGSGGRSDGGDGSQDGSSDGHPTNPGQPRRSGDAEILLPKMVKEEVVEAGMVKG</sequence>
<evidence type="ECO:0000313" key="3">
    <source>
        <dbReference type="Proteomes" id="UP000494256"/>
    </source>
</evidence>
<dbReference type="OrthoDB" id="7501621at2759"/>
<dbReference type="Proteomes" id="UP000494256">
    <property type="component" value="Unassembled WGS sequence"/>
</dbReference>
<evidence type="ECO:0000256" key="1">
    <source>
        <dbReference type="SAM" id="MobiDB-lite"/>
    </source>
</evidence>
<reference evidence="2 3" key="1">
    <citation type="submission" date="2020-04" db="EMBL/GenBank/DDBJ databases">
        <authorList>
            <person name="Wallbank WR R."/>
            <person name="Pardo Diaz C."/>
            <person name="Kozak K."/>
            <person name="Martin S."/>
            <person name="Jiggins C."/>
            <person name="Moest M."/>
            <person name="Warren A I."/>
            <person name="Byers J.R.P. K."/>
            <person name="Montejo-Kovacevich G."/>
            <person name="Yen C E."/>
        </authorList>
    </citation>
    <scope>NUCLEOTIDE SEQUENCE [LARGE SCALE GENOMIC DNA]</scope>
</reference>
<feature type="region of interest" description="Disordered" evidence="1">
    <location>
        <begin position="177"/>
        <end position="226"/>
    </location>
</feature>
<organism evidence="2 3">
    <name type="scientific">Arctia plantaginis</name>
    <name type="common">Wood tiger moth</name>
    <name type="synonym">Phalaena plantaginis</name>
    <dbReference type="NCBI Taxonomy" id="874455"/>
    <lineage>
        <taxon>Eukaryota</taxon>
        <taxon>Metazoa</taxon>
        <taxon>Ecdysozoa</taxon>
        <taxon>Arthropoda</taxon>
        <taxon>Hexapoda</taxon>
        <taxon>Insecta</taxon>
        <taxon>Pterygota</taxon>
        <taxon>Neoptera</taxon>
        <taxon>Endopterygota</taxon>
        <taxon>Lepidoptera</taxon>
        <taxon>Glossata</taxon>
        <taxon>Ditrysia</taxon>
        <taxon>Noctuoidea</taxon>
        <taxon>Erebidae</taxon>
        <taxon>Arctiinae</taxon>
        <taxon>Arctia</taxon>
    </lineage>
</organism>